<reference evidence="3 5" key="1">
    <citation type="submission" date="2019-07" db="EMBL/GenBank/DDBJ databases">
        <title>Genomes of sea-ice associated Colwellia species.</title>
        <authorList>
            <person name="Bowman J.P."/>
        </authorList>
    </citation>
    <scope>NUCLEOTIDE SEQUENCE [LARGE SCALE GENOMIC DNA]</scope>
    <source>
        <strain evidence="2 4">ACAM 607</strain>
        <strain evidence="3 5">IC036</strain>
    </source>
</reference>
<proteinExistence type="predicted"/>
<organism evidence="3 5">
    <name type="scientific">Colwellia hornerae</name>
    <dbReference type="NCBI Taxonomy" id="89402"/>
    <lineage>
        <taxon>Bacteria</taxon>
        <taxon>Pseudomonadati</taxon>
        <taxon>Pseudomonadota</taxon>
        <taxon>Gammaproteobacteria</taxon>
        <taxon>Alteromonadales</taxon>
        <taxon>Colwelliaceae</taxon>
        <taxon>Colwellia</taxon>
    </lineage>
</organism>
<dbReference type="EMBL" id="VOLQ01000007">
    <property type="protein sequence ID" value="TWX69387.1"/>
    <property type="molecule type" value="Genomic_DNA"/>
</dbReference>
<dbReference type="EMBL" id="VOLR01000011">
    <property type="protein sequence ID" value="TWX59660.1"/>
    <property type="molecule type" value="Genomic_DNA"/>
</dbReference>
<comment type="caution">
    <text evidence="3">The sequence shown here is derived from an EMBL/GenBank/DDBJ whole genome shotgun (WGS) entry which is preliminary data.</text>
</comment>
<sequence length="264" mass="30543">MTKYGADTKNVYMIKFYKNYIAILTINFFFSLIPFEGKTDEIEVVTEYLEPYQIKNSDGSLGGFSPDVVAALFKITKDHPKIQIMPWARAYEVALNNPNILIYSIARTKLRNKKFHWIGALKEERLYFWGLKKHYTKANYKVAALKNLKIAVSRNSNSAQYLIAQGFSNIYQLANERQNMDMLFIDRVDLILATQITIETRAKNLGYDFNKLQRLHEVAALNNKLSIAFSLETAPTLIKKYQAAFQQLVTNGQLAKIKEKWKLY</sequence>
<accession>A0A5C6QL23</accession>
<dbReference type="Proteomes" id="UP000321917">
    <property type="component" value="Unassembled WGS sequence"/>
</dbReference>
<dbReference type="AlphaFoldDB" id="A0A5C6QL23"/>
<gene>
    <name evidence="2" type="ORF">ESZ26_09500</name>
    <name evidence="3" type="ORF">ESZ27_05500</name>
</gene>
<evidence type="ECO:0000313" key="5">
    <source>
        <dbReference type="Proteomes" id="UP000321917"/>
    </source>
</evidence>
<evidence type="ECO:0000259" key="1">
    <source>
        <dbReference type="Pfam" id="PF00497"/>
    </source>
</evidence>
<feature type="domain" description="Solute-binding protein family 3/N-terminal" evidence="1">
    <location>
        <begin position="47"/>
        <end position="261"/>
    </location>
</feature>
<dbReference type="Pfam" id="PF00497">
    <property type="entry name" value="SBP_bac_3"/>
    <property type="match status" value="1"/>
</dbReference>
<name>A0A5C6QL23_9GAMM</name>
<dbReference type="Proteomes" id="UP000321525">
    <property type="component" value="Unassembled WGS sequence"/>
</dbReference>
<protein>
    <submittedName>
        <fullName evidence="3">Amino acid ABC transporter substrate-binding protein</fullName>
    </submittedName>
</protein>
<dbReference type="Gene3D" id="3.40.190.10">
    <property type="entry name" value="Periplasmic binding protein-like II"/>
    <property type="match status" value="2"/>
</dbReference>
<evidence type="ECO:0000313" key="2">
    <source>
        <dbReference type="EMBL" id="TWX59660.1"/>
    </source>
</evidence>
<dbReference type="InterPro" id="IPR001638">
    <property type="entry name" value="Solute-binding_3/MltF_N"/>
</dbReference>
<evidence type="ECO:0000313" key="3">
    <source>
        <dbReference type="EMBL" id="TWX69387.1"/>
    </source>
</evidence>
<dbReference type="PANTHER" id="PTHR38834">
    <property type="entry name" value="PERIPLASMIC SUBSTRATE BINDING PROTEIN FAMILY 3"/>
    <property type="match status" value="1"/>
</dbReference>
<evidence type="ECO:0000313" key="4">
    <source>
        <dbReference type="Proteomes" id="UP000321525"/>
    </source>
</evidence>
<dbReference type="PANTHER" id="PTHR38834:SF3">
    <property type="entry name" value="SOLUTE-BINDING PROTEIN FAMILY 3_N-TERMINAL DOMAIN-CONTAINING PROTEIN"/>
    <property type="match status" value="1"/>
</dbReference>
<dbReference type="SUPFAM" id="SSF53850">
    <property type="entry name" value="Periplasmic binding protein-like II"/>
    <property type="match status" value="1"/>
</dbReference>
<keyword evidence="4" id="KW-1185">Reference proteome</keyword>
<dbReference type="OrthoDB" id="8587856at2"/>